<dbReference type="STRING" id="1457154.CAPSK01_004643"/>
<dbReference type="AlphaFoldDB" id="A0A084XU96"/>
<evidence type="ECO:0000313" key="1">
    <source>
        <dbReference type="EMBL" id="KFB66040.1"/>
    </source>
</evidence>
<gene>
    <name evidence="1" type="ORF">CAPSK01_004643</name>
</gene>
<dbReference type="Proteomes" id="UP000019812">
    <property type="component" value="Unassembled WGS sequence"/>
</dbReference>
<comment type="caution">
    <text evidence="1">The sequence shown here is derived from an EMBL/GenBank/DDBJ whole genome shotgun (WGS) entry which is preliminary data.</text>
</comment>
<organism evidence="1 2">
    <name type="scientific">Candidatus Accumulibacter vicinus</name>
    <dbReference type="NCBI Taxonomy" id="2954382"/>
    <lineage>
        <taxon>Bacteria</taxon>
        <taxon>Pseudomonadati</taxon>
        <taxon>Pseudomonadota</taxon>
        <taxon>Betaproteobacteria</taxon>
        <taxon>Candidatus Accumulibacter</taxon>
    </lineage>
</organism>
<accession>A0A084XU96</accession>
<evidence type="ECO:0000313" key="2">
    <source>
        <dbReference type="Proteomes" id="UP000019812"/>
    </source>
</evidence>
<protein>
    <submittedName>
        <fullName evidence="1">Uncharacterized protein</fullName>
    </submittedName>
</protein>
<dbReference type="EMBL" id="JDSS02000052">
    <property type="protein sequence ID" value="KFB66040.1"/>
    <property type="molecule type" value="Genomic_DNA"/>
</dbReference>
<sequence length="131" mass="14758">MSDRRCVRCGTLKPLSAFDKSTKRVAGHYVITYCGACKACSSNYYRAPTRAPAPVRRYKLNIPRQYMNGSASAKEVGNLVEAFAVPLRVYCGLDPFVARFQQLDKLLQHLRTLEKFPAEEVEATINRSLII</sequence>
<reference evidence="1 2" key="1">
    <citation type="submission" date="2014-07" db="EMBL/GenBank/DDBJ databases">
        <title>Expanding our view of genomic diversity in Candidatus Accumulibacter clades.</title>
        <authorList>
            <person name="Skennerton C.T."/>
            <person name="Barr J.J."/>
            <person name="Slater F.R."/>
            <person name="Bond P.L."/>
            <person name="Tyson G.W."/>
        </authorList>
    </citation>
    <scope>NUCLEOTIDE SEQUENCE [LARGE SCALE GENOMIC DNA]</scope>
    <source>
        <strain evidence="2">SK-01</strain>
    </source>
</reference>
<name>A0A084XU96_9PROT</name>
<proteinExistence type="predicted"/>